<dbReference type="PANTHER" id="PTHR15574">
    <property type="entry name" value="WD REPEAT DOMAIN-CONTAINING FAMILY"/>
    <property type="match status" value="1"/>
</dbReference>
<sequence>MRNMSNTDSDLSTDSDNNNVSPFFNRYLGHPRVFDYELNNIESLPFDTDSSSGSETSLLNRTVSLSSDNETLFNTSSDDSDYLDNDSSRSSRNAYVVFRQCKEKQAKKMKITRSKSNNWRLPKELYNREIGQYNTRAQWGYKFYQSVVAVHKLKLSKLLTGHEGCVNSLDFNKTGNIIASGSDDLKMCLWDWSNDKCLLNYKTIHTRNIFQTKFLTTHGDAHVVSSGRDGLVVLSAVSDSDCIYSKIIGHHDRSCNKVSVHHETPYVVLSCGDDGIVKNIDIRESPINENERVTNILHVKNIHGTSMHLYGIDINPMKPYEFIVNGNDEYVRMYDKRKLIVDPMKVFHRELKNTKTKKIDNIAINRNRNINRTDDSATNGTDNSDLDGTDHSDFDVADNYNSSSSLSNIDSDIDEEEEDLSSHYLRHITSAVYSYCGTEILASYSEDDIYLFDANGRSNSVLHNYGGHINRMTVKGVNFYGLRSDYVVSGSDCGYMFIWDKKTEAIVQRKRADKKGTVNVLEGHPHIPTLATSGLDKTIKIWEPLNISQHPNKKKLKWVN</sequence>
<dbReference type="Pfam" id="PF00400">
    <property type="entry name" value="WD40"/>
    <property type="match status" value="2"/>
</dbReference>
<dbReference type="AlphaFoldDB" id="A0A8R2JNL6"/>
<dbReference type="PROSITE" id="PS50294">
    <property type="entry name" value="WD_REPEATS_REGION"/>
    <property type="match status" value="1"/>
</dbReference>
<dbReference type="PROSITE" id="PS50082">
    <property type="entry name" value="WD_REPEATS_2"/>
    <property type="match status" value="1"/>
</dbReference>
<dbReference type="GO" id="GO:0080008">
    <property type="term" value="C:Cul4-RING E3 ubiquitin ligase complex"/>
    <property type="evidence" value="ECO:0007669"/>
    <property type="project" value="TreeGrafter"/>
</dbReference>
<dbReference type="EnsemblMetazoa" id="XM_029487252.1">
    <property type="protein sequence ID" value="XP_029343112.1"/>
    <property type="gene ID" value="LOC100168909"/>
</dbReference>
<dbReference type="PANTHER" id="PTHR15574:SF21">
    <property type="entry name" value="DDB1- AND CUL4-ASSOCIATED FACTOR 8"/>
    <property type="match status" value="1"/>
</dbReference>
<evidence type="ECO:0008006" key="7">
    <source>
        <dbReference type="Google" id="ProtNLM"/>
    </source>
</evidence>
<keyword evidence="1 3" id="KW-0853">WD repeat</keyword>
<feature type="region of interest" description="Disordered" evidence="4">
    <location>
        <begin position="371"/>
        <end position="393"/>
    </location>
</feature>
<dbReference type="Proteomes" id="UP000007819">
    <property type="component" value="Chromosome A1"/>
</dbReference>
<organism evidence="5 6">
    <name type="scientific">Acyrthosiphon pisum</name>
    <name type="common">Pea aphid</name>
    <dbReference type="NCBI Taxonomy" id="7029"/>
    <lineage>
        <taxon>Eukaryota</taxon>
        <taxon>Metazoa</taxon>
        <taxon>Ecdysozoa</taxon>
        <taxon>Arthropoda</taxon>
        <taxon>Hexapoda</taxon>
        <taxon>Insecta</taxon>
        <taxon>Pterygota</taxon>
        <taxon>Neoptera</taxon>
        <taxon>Paraneoptera</taxon>
        <taxon>Hemiptera</taxon>
        <taxon>Sternorrhyncha</taxon>
        <taxon>Aphidomorpha</taxon>
        <taxon>Aphidoidea</taxon>
        <taxon>Aphididae</taxon>
        <taxon>Macrosiphini</taxon>
        <taxon>Acyrthosiphon</taxon>
    </lineage>
</organism>
<proteinExistence type="predicted"/>
<dbReference type="Gene3D" id="2.130.10.10">
    <property type="entry name" value="YVTN repeat-like/Quinoprotein amine dehydrogenase"/>
    <property type="match status" value="2"/>
</dbReference>
<accession>A0A8R2JNL6</accession>
<dbReference type="GO" id="GO:0005737">
    <property type="term" value="C:cytoplasm"/>
    <property type="evidence" value="ECO:0007669"/>
    <property type="project" value="TreeGrafter"/>
</dbReference>
<dbReference type="SMART" id="SM00320">
    <property type="entry name" value="WD40"/>
    <property type="match status" value="7"/>
</dbReference>
<reference evidence="6" key="1">
    <citation type="submission" date="2010-06" db="EMBL/GenBank/DDBJ databases">
        <authorList>
            <person name="Jiang H."/>
            <person name="Abraham K."/>
            <person name="Ali S."/>
            <person name="Alsbrooks S.L."/>
            <person name="Anim B.N."/>
            <person name="Anosike U.S."/>
            <person name="Attaway T."/>
            <person name="Bandaranaike D.P."/>
            <person name="Battles P.K."/>
            <person name="Bell S.N."/>
            <person name="Bell A.V."/>
            <person name="Beltran B."/>
            <person name="Bickham C."/>
            <person name="Bustamante Y."/>
            <person name="Caleb T."/>
            <person name="Canada A."/>
            <person name="Cardenas V."/>
            <person name="Carter K."/>
            <person name="Chacko J."/>
            <person name="Chandrabose M.N."/>
            <person name="Chavez D."/>
            <person name="Chavez A."/>
            <person name="Chen L."/>
            <person name="Chu H.-S."/>
            <person name="Claassen K.J."/>
            <person name="Cockrell R."/>
            <person name="Collins M."/>
            <person name="Cooper J.A."/>
            <person name="Cree A."/>
            <person name="Curry S.M."/>
            <person name="Da Y."/>
            <person name="Dao M.D."/>
            <person name="Das B."/>
            <person name="Davila M.-L."/>
            <person name="Davy-Carroll L."/>
            <person name="Denson S."/>
            <person name="Dinh H."/>
            <person name="Ebong V.E."/>
            <person name="Edwards J.R."/>
            <person name="Egan A."/>
            <person name="El-Daye J."/>
            <person name="Escobedo L."/>
            <person name="Fernandez S."/>
            <person name="Fernando P.R."/>
            <person name="Flagg N."/>
            <person name="Forbes L.D."/>
            <person name="Fowler R.G."/>
            <person name="Fu Q."/>
            <person name="Gabisi R.A."/>
            <person name="Ganer J."/>
            <person name="Garbino Pronczuk A."/>
            <person name="Garcia R.M."/>
            <person name="Garner T."/>
            <person name="Garrett T.E."/>
            <person name="Gonzalez D.A."/>
            <person name="Hamid H."/>
            <person name="Hawkins E.S."/>
            <person name="Hirani K."/>
            <person name="Hogues M.E."/>
            <person name="Hollins B."/>
            <person name="Hsiao C.-H."/>
            <person name="Jabil R."/>
            <person name="James M.L."/>
            <person name="Jhangiani S.N."/>
            <person name="Johnson B."/>
            <person name="Johnson Q."/>
            <person name="Joshi V."/>
            <person name="Kalu J.B."/>
            <person name="Kam C."/>
            <person name="Kashfia A."/>
            <person name="Keebler J."/>
            <person name="Kisamo H."/>
            <person name="Kovar C.L."/>
            <person name="Lago L.A."/>
            <person name="Lai C.-Y."/>
            <person name="Laidlaw J."/>
            <person name="Lara F."/>
            <person name="Le T.-K."/>
            <person name="Lee S.L."/>
            <person name="Legall F.H."/>
            <person name="Lemon S.J."/>
            <person name="Lewis L.R."/>
            <person name="Li B."/>
            <person name="Liu Y."/>
            <person name="Liu Y.-S."/>
            <person name="Lopez J."/>
            <person name="Lozado R.J."/>
            <person name="Lu J."/>
            <person name="Madu R.C."/>
            <person name="Maheshwari M."/>
            <person name="Maheshwari R."/>
            <person name="Malloy K."/>
            <person name="Martinez E."/>
            <person name="Mathew T."/>
            <person name="Mercado I.C."/>
            <person name="Mercado C."/>
            <person name="Meyer B."/>
            <person name="Montgomery K."/>
            <person name="Morgan M.B."/>
            <person name="Munidasa M."/>
            <person name="Nazareth L.V."/>
            <person name="Nelson J."/>
            <person name="Ng B.M."/>
            <person name="Nguyen N.B."/>
            <person name="Nguyen P.Q."/>
            <person name="Nguyen T."/>
            <person name="Obregon M."/>
            <person name="Okwuonu G.O."/>
            <person name="Onwere C.G."/>
            <person name="Orozco G."/>
            <person name="Parra A."/>
            <person name="Patel S."/>
            <person name="Patil S."/>
            <person name="Perez A."/>
            <person name="Perez Y."/>
            <person name="Pham C."/>
            <person name="Primus E.L."/>
            <person name="Pu L.-L."/>
            <person name="Puazo M."/>
            <person name="Qin X."/>
            <person name="Quiroz J.B."/>
            <person name="Reese J."/>
            <person name="Richards S."/>
            <person name="Rives C.M."/>
            <person name="Robberts R."/>
            <person name="Ruiz S.J."/>
            <person name="Ruiz M.J."/>
            <person name="Santibanez J."/>
            <person name="Schneider B.W."/>
            <person name="Sisson I."/>
            <person name="Smith M."/>
            <person name="Sodergren E."/>
            <person name="Song X.-Z."/>
            <person name="Song B.B."/>
            <person name="Summersgill H."/>
            <person name="Thelus R."/>
            <person name="Thornton R.D."/>
            <person name="Trejos Z.Y."/>
            <person name="Usmani K."/>
            <person name="Vattathil S."/>
            <person name="Villasana D."/>
            <person name="Walker D.L."/>
            <person name="Wang S."/>
            <person name="Wang K."/>
            <person name="White C.S."/>
            <person name="Williams A.C."/>
            <person name="Williamson J."/>
            <person name="Wilson K."/>
            <person name="Woghiren I.O."/>
            <person name="Woodworth J.R."/>
            <person name="Worley K.C."/>
            <person name="Wright R.A."/>
            <person name="Wu W."/>
            <person name="Young L."/>
            <person name="Zhang L."/>
            <person name="Zhang J."/>
            <person name="Zhu Y."/>
            <person name="Muzny D.M."/>
            <person name="Weinstock G."/>
            <person name="Gibbs R.A."/>
        </authorList>
    </citation>
    <scope>NUCLEOTIDE SEQUENCE [LARGE SCALE GENOMIC DNA]</scope>
    <source>
        <strain evidence="6">LSR1</strain>
    </source>
</reference>
<keyword evidence="6" id="KW-1185">Reference proteome</keyword>
<evidence type="ECO:0000313" key="6">
    <source>
        <dbReference type="Proteomes" id="UP000007819"/>
    </source>
</evidence>
<dbReference type="InterPro" id="IPR001680">
    <property type="entry name" value="WD40_rpt"/>
</dbReference>
<evidence type="ECO:0000256" key="1">
    <source>
        <dbReference type="ARBA" id="ARBA00022574"/>
    </source>
</evidence>
<evidence type="ECO:0000256" key="2">
    <source>
        <dbReference type="ARBA" id="ARBA00022737"/>
    </source>
</evidence>
<feature type="repeat" description="WD" evidence="3">
    <location>
        <begin position="159"/>
        <end position="200"/>
    </location>
</feature>
<dbReference type="InterPro" id="IPR045151">
    <property type="entry name" value="DCAF8"/>
</dbReference>
<name>A0A8R2JNL6_ACYPI</name>
<evidence type="ECO:0000256" key="4">
    <source>
        <dbReference type="SAM" id="MobiDB-lite"/>
    </source>
</evidence>
<dbReference type="KEGG" id="api:100168909"/>
<dbReference type="OrthoDB" id="4869960at2759"/>
<dbReference type="InterPro" id="IPR036322">
    <property type="entry name" value="WD40_repeat_dom_sf"/>
</dbReference>
<keyword evidence="2" id="KW-0677">Repeat</keyword>
<dbReference type="SUPFAM" id="SSF50978">
    <property type="entry name" value="WD40 repeat-like"/>
    <property type="match status" value="1"/>
</dbReference>
<reference evidence="5" key="2">
    <citation type="submission" date="2022-06" db="UniProtKB">
        <authorList>
            <consortium name="EnsemblMetazoa"/>
        </authorList>
    </citation>
    <scope>IDENTIFICATION</scope>
</reference>
<dbReference type="RefSeq" id="XP_029343112.1">
    <property type="nucleotide sequence ID" value="XM_029487252.1"/>
</dbReference>
<dbReference type="GeneID" id="100168909"/>
<dbReference type="InterPro" id="IPR015943">
    <property type="entry name" value="WD40/YVTN_repeat-like_dom_sf"/>
</dbReference>
<protein>
    <recommendedName>
        <fullName evidence="7">WD repeat-containing protein 55 homolog</fullName>
    </recommendedName>
</protein>
<evidence type="ECO:0000313" key="5">
    <source>
        <dbReference type="EnsemblMetazoa" id="XP_029343112.1"/>
    </source>
</evidence>
<evidence type="ECO:0000256" key="3">
    <source>
        <dbReference type="PROSITE-ProRule" id="PRU00221"/>
    </source>
</evidence>